<sequence>MVRVDIRNSITSLSILQVEAIMNRLPPGGSIEILCDDESFVEDLKRIRKDCCFDHINFEVKGPYTVITFVLKRTTHKEM</sequence>
<gene>
    <name evidence="1" type="ORF">DQK91_16355</name>
</gene>
<dbReference type="Proteomes" id="UP000434052">
    <property type="component" value="Unassembled WGS sequence"/>
</dbReference>
<reference evidence="1 2" key="1">
    <citation type="submission" date="2018-06" db="EMBL/GenBank/DDBJ databases">
        <title>Complete genome of Desulfovibrio marinus P48SEP.</title>
        <authorList>
            <person name="Crispim J.S."/>
            <person name="Vidigal P.M.P."/>
            <person name="Silva L.C.F."/>
            <person name="Araujo L.C."/>
            <person name="Laguardia C.N."/>
            <person name="Dias R.S."/>
            <person name="Sousa M.P."/>
            <person name="Paula S.O."/>
            <person name="Silva C."/>
        </authorList>
    </citation>
    <scope>NUCLEOTIDE SEQUENCE [LARGE SCALE GENOMIC DNA]</scope>
    <source>
        <strain evidence="1 2">P48SEP</strain>
    </source>
</reference>
<accession>A0A6P1ZFK5</accession>
<dbReference type="Gene3D" id="3.30.110.40">
    <property type="entry name" value="TusA-like domain"/>
    <property type="match status" value="1"/>
</dbReference>
<evidence type="ECO:0000313" key="2">
    <source>
        <dbReference type="Proteomes" id="UP000434052"/>
    </source>
</evidence>
<proteinExistence type="predicted"/>
<name>A0A6P1ZFK5_9BACT</name>
<dbReference type="EMBL" id="QMIF01000012">
    <property type="protein sequence ID" value="TVM32102.1"/>
    <property type="molecule type" value="Genomic_DNA"/>
</dbReference>
<dbReference type="AlphaFoldDB" id="A0A6P1ZFK5"/>
<dbReference type="InterPro" id="IPR036868">
    <property type="entry name" value="TusA-like_sf"/>
</dbReference>
<dbReference type="SUPFAM" id="SSF64307">
    <property type="entry name" value="SirA-like"/>
    <property type="match status" value="1"/>
</dbReference>
<organism evidence="1 2">
    <name type="scientific">Oceanidesulfovibrio marinus</name>
    <dbReference type="NCBI Taxonomy" id="370038"/>
    <lineage>
        <taxon>Bacteria</taxon>
        <taxon>Pseudomonadati</taxon>
        <taxon>Thermodesulfobacteriota</taxon>
        <taxon>Desulfovibrionia</taxon>
        <taxon>Desulfovibrionales</taxon>
        <taxon>Desulfovibrionaceae</taxon>
        <taxon>Oceanidesulfovibrio</taxon>
    </lineage>
</organism>
<protein>
    <submittedName>
        <fullName evidence="1">Uncharacterized protein</fullName>
    </submittedName>
</protein>
<evidence type="ECO:0000313" key="1">
    <source>
        <dbReference type="EMBL" id="TVM32102.1"/>
    </source>
</evidence>
<comment type="caution">
    <text evidence="1">The sequence shown here is derived from an EMBL/GenBank/DDBJ whole genome shotgun (WGS) entry which is preliminary data.</text>
</comment>